<name>A0ABX0XPP9_9SPHN</name>
<evidence type="ECO:0000313" key="8">
    <source>
        <dbReference type="EMBL" id="NJC35354.1"/>
    </source>
</evidence>
<comment type="caution">
    <text evidence="8">The sequence shown here is derived from an EMBL/GenBank/DDBJ whole genome shotgun (WGS) entry which is preliminary data.</text>
</comment>
<dbReference type="SUPFAM" id="SSF81342">
    <property type="entry name" value="Transmembrane di-heme cytochromes"/>
    <property type="match status" value="1"/>
</dbReference>
<reference evidence="8 9" key="1">
    <citation type="submission" date="2020-03" db="EMBL/GenBank/DDBJ databases">
        <title>Genomic Encyclopedia of Type Strains, Phase IV (KMG-IV): sequencing the most valuable type-strain genomes for metagenomic binning, comparative biology and taxonomic classification.</title>
        <authorList>
            <person name="Goeker M."/>
        </authorList>
    </citation>
    <scope>NUCLEOTIDE SEQUENCE [LARGE SCALE GENOMIC DNA]</scope>
    <source>
        <strain evidence="8 9">DSM 27651</strain>
    </source>
</reference>
<keyword evidence="4 6" id="KW-1133">Transmembrane helix</keyword>
<organism evidence="8 9">
    <name type="scientific">Sphingomonas jejuensis</name>
    <dbReference type="NCBI Taxonomy" id="904715"/>
    <lineage>
        <taxon>Bacteria</taxon>
        <taxon>Pseudomonadati</taxon>
        <taxon>Pseudomonadota</taxon>
        <taxon>Alphaproteobacteria</taxon>
        <taxon>Sphingomonadales</taxon>
        <taxon>Sphingomonadaceae</taxon>
        <taxon>Sphingomonas</taxon>
    </lineage>
</organism>
<dbReference type="InterPro" id="IPR011577">
    <property type="entry name" value="Cyt_b561_bac/Ni-Hgenase"/>
</dbReference>
<dbReference type="EMBL" id="JAATJE010000003">
    <property type="protein sequence ID" value="NJC35354.1"/>
    <property type="molecule type" value="Genomic_DNA"/>
</dbReference>
<dbReference type="InterPro" id="IPR016174">
    <property type="entry name" value="Di-haem_cyt_TM"/>
</dbReference>
<feature type="transmembrane region" description="Helical" evidence="6">
    <location>
        <begin position="158"/>
        <end position="179"/>
    </location>
</feature>
<sequence length="326" mass="35816">MTGAEKPWSAPDAELANADEPTAAGMGDLADALTPPSPMASKPHRIYRHRVSTRLWHWTNAIALIVMLMSGLMIFNAHPRLYWGEYGANMDTPWLWIGPTPEGGGHLLLGRSIDIPTTGVLGRSTNPNGSINTHAFPHWATIPSGYSLAGARRWHLSFAWIFVLATIGYALVSLVNGHVRRDLLPKRHELAPRHLWKDVVDHLKLRFHGDEPGQYNILQKLTYGLVLFVLLPLVILTGMTMSPAFDAAFPWLLDLFGGRQSARSIHFVCAAGFAAFIVVHLLLVVLAGPINEIRSMITGWLHVREVKGHGAEGPGAGPRAREEQTA</sequence>
<proteinExistence type="predicted"/>
<keyword evidence="5 6" id="KW-0472">Membrane</keyword>
<keyword evidence="3 6" id="KW-0812">Transmembrane</keyword>
<feature type="domain" description="Cytochrome b561 bacterial/Ni-hydrogenase" evidence="7">
    <location>
        <begin position="48"/>
        <end position="299"/>
    </location>
</feature>
<accession>A0ABX0XPP9</accession>
<protein>
    <submittedName>
        <fullName evidence="8">Thiosulfate reductase cytochrome b subunit</fullName>
    </submittedName>
</protein>
<evidence type="ECO:0000256" key="2">
    <source>
        <dbReference type="ARBA" id="ARBA00022475"/>
    </source>
</evidence>
<feature type="transmembrane region" description="Helical" evidence="6">
    <location>
        <begin position="265"/>
        <end position="287"/>
    </location>
</feature>
<dbReference type="PANTHER" id="PTHR30485">
    <property type="entry name" value="NI/FE-HYDROGENASE 1 B-TYPE CYTOCHROME SUBUNIT"/>
    <property type="match status" value="1"/>
</dbReference>
<evidence type="ECO:0000256" key="4">
    <source>
        <dbReference type="ARBA" id="ARBA00022989"/>
    </source>
</evidence>
<evidence type="ECO:0000259" key="7">
    <source>
        <dbReference type="Pfam" id="PF01292"/>
    </source>
</evidence>
<feature type="transmembrane region" description="Helical" evidence="6">
    <location>
        <begin position="221"/>
        <end position="245"/>
    </location>
</feature>
<comment type="subcellular location">
    <subcellularLocation>
        <location evidence="1">Cell membrane</location>
        <topology evidence="1">Multi-pass membrane protein</topology>
    </subcellularLocation>
</comment>
<dbReference type="PANTHER" id="PTHR30485:SF1">
    <property type="entry name" value="CYTOCHROME YDHU-RELATED"/>
    <property type="match status" value="1"/>
</dbReference>
<gene>
    <name evidence="8" type="ORF">GGR88_002883</name>
</gene>
<keyword evidence="9" id="KW-1185">Reference proteome</keyword>
<dbReference type="Proteomes" id="UP000734218">
    <property type="component" value="Unassembled WGS sequence"/>
</dbReference>
<evidence type="ECO:0000256" key="3">
    <source>
        <dbReference type="ARBA" id="ARBA00022692"/>
    </source>
</evidence>
<dbReference type="Gene3D" id="1.20.950.20">
    <property type="entry name" value="Transmembrane di-heme cytochromes, Chain C"/>
    <property type="match status" value="1"/>
</dbReference>
<keyword evidence="2" id="KW-1003">Cell membrane</keyword>
<evidence type="ECO:0000256" key="1">
    <source>
        <dbReference type="ARBA" id="ARBA00004651"/>
    </source>
</evidence>
<evidence type="ECO:0000256" key="6">
    <source>
        <dbReference type="SAM" id="Phobius"/>
    </source>
</evidence>
<dbReference type="InterPro" id="IPR051542">
    <property type="entry name" value="Hydrogenase_cytochrome"/>
</dbReference>
<evidence type="ECO:0000256" key="5">
    <source>
        <dbReference type="ARBA" id="ARBA00023136"/>
    </source>
</evidence>
<feature type="transmembrane region" description="Helical" evidence="6">
    <location>
        <begin position="55"/>
        <end position="75"/>
    </location>
</feature>
<dbReference type="Pfam" id="PF01292">
    <property type="entry name" value="Ni_hydr_CYTB"/>
    <property type="match status" value="1"/>
</dbReference>
<evidence type="ECO:0000313" key="9">
    <source>
        <dbReference type="Proteomes" id="UP000734218"/>
    </source>
</evidence>